<evidence type="ECO:0000313" key="2">
    <source>
        <dbReference type="Proteomes" id="UP000198546"/>
    </source>
</evidence>
<keyword evidence="1" id="KW-0418">Kinase</keyword>
<evidence type="ECO:0000313" key="1">
    <source>
        <dbReference type="EMBL" id="SDE09120.1"/>
    </source>
</evidence>
<dbReference type="GO" id="GO:0016301">
    <property type="term" value="F:kinase activity"/>
    <property type="evidence" value="ECO:0007669"/>
    <property type="project" value="UniProtKB-KW"/>
</dbReference>
<dbReference type="InterPro" id="IPR011009">
    <property type="entry name" value="Kinase-like_dom_sf"/>
</dbReference>
<dbReference type="EMBL" id="LT629688">
    <property type="protein sequence ID" value="SDE09120.1"/>
    <property type="molecule type" value="Genomic_DNA"/>
</dbReference>
<keyword evidence="1" id="KW-0808">Transferase</keyword>
<keyword evidence="2" id="KW-1185">Reference proteome</keyword>
<sequence length="287" mass="30403">MQGAADHWGLVIGEPLTGGSRSAVFAARDAGGSDVVLKLPPTRDDGRGAASAEAAALSSWARTGAAITLLDATDDALLLERARPGAGWPWGSQKAAVGPMVDVAGELLSRLWSAPTPAHQLPTLDEVYPEHERVARGDAALEQRERGEPDRGLLGLLRLPDARAAADHLSHTTREPRLLHGDFITKNVVSSADSPVGWVVLDPLPVIGDPGAEVGAFAAYQPAELILPVAESLARLTGIEVRRSLRWTAVWTVHQAAQAWRKDQEEVDTLIASATVRALLIPDGPAR</sequence>
<gene>
    <name evidence="1" type="ORF">SAMN04489747_2486</name>
</gene>
<name>A0A1G7A2V5_9ACTN</name>
<dbReference type="STRING" id="675864.SAMN04489747_2486"/>
<dbReference type="Proteomes" id="UP000198546">
    <property type="component" value="Chromosome i"/>
</dbReference>
<reference evidence="1 2" key="1">
    <citation type="submission" date="2016-10" db="EMBL/GenBank/DDBJ databases">
        <authorList>
            <person name="de Groot N.N."/>
        </authorList>
    </citation>
    <scope>NUCLEOTIDE SEQUENCE [LARGE SCALE GENOMIC DNA]</scope>
    <source>
        <strain evidence="1 2">MON 2.2</strain>
    </source>
</reference>
<dbReference type="SUPFAM" id="SSF56112">
    <property type="entry name" value="Protein kinase-like (PK-like)"/>
    <property type="match status" value="1"/>
</dbReference>
<dbReference type="GO" id="GO:0019748">
    <property type="term" value="P:secondary metabolic process"/>
    <property type="evidence" value="ECO:0007669"/>
    <property type="project" value="InterPro"/>
</dbReference>
<accession>A0A1G7A2V5</accession>
<organism evidence="1 2">
    <name type="scientific">Auraticoccus monumenti</name>
    <dbReference type="NCBI Taxonomy" id="675864"/>
    <lineage>
        <taxon>Bacteria</taxon>
        <taxon>Bacillati</taxon>
        <taxon>Actinomycetota</taxon>
        <taxon>Actinomycetes</taxon>
        <taxon>Propionibacteriales</taxon>
        <taxon>Propionibacteriaceae</taxon>
        <taxon>Auraticoccus</taxon>
    </lineage>
</organism>
<proteinExistence type="predicted"/>
<dbReference type="Gene3D" id="3.90.1200.10">
    <property type="match status" value="1"/>
</dbReference>
<dbReference type="AlphaFoldDB" id="A0A1G7A2V5"/>
<dbReference type="InterPro" id="IPR006748">
    <property type="entry name" value="NH2Glyco/OHUrea_AB-resist_kin"/>
</dbReference>
<protein>
    <submittedName>
        <fullName evidence="1">Streptomycin 6-kinase</fullName>
    </submittedName>
</protein>
<dbReference type="Pfam" id="PF04655">
    <property type="entry name" value="APH_6_hur"/>
    <property type="match status" value="1"/>
</dbReference>
<dbReference type="GO" id="GO:0016773">
    <property type="term" value="F:phosphotransferase activity, alcohol group as acceptor"/>
    <property type="evidence" value="ECO:0007669"/>
    <property type="project" value="InterPro"/>
</dbReference>